<evidence type="ECO:0000313" key="3">
    <source>
        <dbReference type="Proteomes" id="UP000753961"/>
    </source>
</evidence>
<dbReference type="RefSeq" id="WP_222580339.1">
    <property type="nucleotide sequence ID" value="NZ_JAHVHU010000010.1"/>
</dbReference>
<reference evidence="2" key="1">
    <citation type="submission" date="2021-06" db="EMBL/GenBank/DDBJ databases">
        <title>44 bacteria genomes isolated from Dapeng, Shenzhen.</title>
        <authorList>
            <person name="Zheng W."/>
            <person name="Yu S."/>
            <person name="Huang Y."/>
        </authorList>
    </citation>
    <scope>NUCLEOTIDE SEQUENCE</scope>
    <source>
        <strain evidence="2">DP5N28-2</strain>
    </source>
</reference>
<organism evidence="2 3">
    <name type="scientific">Membranihabitans marinus</name>
    <dbReference type="NCBI Taxonomy" id="1227546"/>
    <lineage>
        <taxon>Bacteria</taxon>
        <taxon>Pseudomonadati</taxon>
        <taxon>Bacteroidota</taxon>
        <taxon>Saprospiria</taxon>
        <taxon>Saprospirales</taxon>
        <taxon>Saprospiraceae</taxon>
        <taxon>Membranihabitans</taxon>
    </lineage>
</organism>
<dbReference type="EMBL" id="JAHVHU010000010">
    <property type="protein sequence ID" value="MBY5958800.1"/>
    <property type="molecule type" value="Genomic_DNA"/>
</dbReference>
<protein>
    <submittedName>
        <fullName evidence="2">Acyl-CoA reductase</fullName>
    </submittedName>
</protein>
<comment type="caution">
    <text evidence="2">The sequence shown here is derived from an EMBL/GenBank/DDBJ whole genome shotgun (WGS) entry which is preliminary data.</text>
</comment>
<gene>
    <name evidence="2" type="ORF">KUV50_11680</name>
</gene>
<sequence>MVKKNRMINALLELGKKIQDRHPLLEATIHRTSFHNPWFEKSNYWKALDALAESMLTREELTKWCDTYQFPVPGEHGKTVGLIFAGNIPLVGFHDFVTVYLSGHAAEIKLSSKDPYVFPAILALLSEQDSDVEHRIKIVEKLENHEGVIATGSNNTNRYFEKYFESYPALLRKNRTSVAVLDGSESADDLNGLAHDIFDYFGLGCRNVTKLYVPEGYDFDPLIQAMNPFAASMNNIKYKNNYDYNLSIELLNRSDIISTEFVLLKHVPEELFSPVGMIFYEAYDSVSQLHTALVQLREQLQTVVGKYPVAGVSHSGFGETQRPGLFDYPDGEDIGHFLFDLSCKTVS</sequence>
<dbReference type="SUPFAM" id="SSF53720">
    <property type="entry name" value="ALDH-like"/>
    <property type="match status" value="1"/>
</dbReference>
<dbReference type="Proteomes" id="UP000753961">
    <property type="component" value="Unassembled WGS sequence"/>
</dbReference>
<evidence type="ECO:0000313" key="2">
    <source>
        <dbReference type="EMBL" id="MBY5958800.1"/>
    </source>
</evidence>
<dbReference type="GO" id="GO:0003995">
    <property type="term" value="F:acyl-CoA dehydrogenase activity"/>
    <property type="evidence" value="ECO:0007669"/>
    <property type="project" value="InterPro"/>
</dbReference>
<dbReference type="AlphaFoldDB" id="A0A953L9F5"/>
<name>A0A953L9F5_9BACT</name>
<evidence type="ECO:0000256" key="1">
    <source>
        <dbReference type="ARBA" id="ARBA00022857"/>
    </source>
</evidence>
<accession>A0A953L9F5</accession>
<dbReference type="GO" id="GO:0008218">
    <property type="term" value="P:bioluminescence"/>
    <property type="evidence" value="ECO:0007669"/>
    <property type="project" value="InterPro"/>
</dbReference>
<proteinExistence type="predicted"/>
<keyword evidence="1" id="KW-0521">NADP</keyword>
<dbReference type="InterPro" id="IPR016161">
    <property type="entry name" value="Ald_DH/histidinol_DH"/>
</dbReference>
<keyword evidence="3" id="KW-1185">Reference proteome</keyword>
<dbReference type="InterPro" id="IPR008670">
    <property type="entry name" value="CoA_reduct_LuxC"/>
</dbReference>
<dbReference type="Pfam" id="PF05893">
    <property type="entry name" value="LuxC"/>
    <property type="match status" value="1"/>
</dbReference>